<dbReference type="OrthoDB" id="10287508at2759"/>
<dbReference type="AlphaFoldDB" id="A0A812ILF9"/>
<evidence type="ECO:0000256" key="1">
    <source>
        <dbReference type="ARBA" id="ARBA00022729"/>
    </source>
</evidence>
<keyword evidence="1" id="KW-0732">Signal</keyword>
<dbReference type="Pfam" id="PF09699">
    <property type="entry name" value="Paired_CXXCH_1"/>
    <property type="match status" value="3"/>
</dbReference>
<evidence type="ECO:0000313" key="4">
    <source>
        <dbReference type="EMBL" id="CAE7149129.1"/>
    </source>
</evidence>
<dbReference type="GO" id="GO:0015288">
    <property type="term" value="F:porin activity"/>
    <property type="evidence" value="ECO:0007669"/>
    <property type="project" value="InterPro"/>
</dbReference>
<dbReference type="PANTHER" id="PTHR35038">
    <property type="entry name" value="DISSIMILATORY SULFITE REDUCTASE SIRA"/>
    <property type="match status" value="1"/>
</dbReference>
<dbReference type="InterPro" id="IPR051829">
    <property type="entry name" value="Multiheme_Cytochr_ET"/>
</dbReference>
<feature type="domain" description="Doubled CXXCH motif" evidence="2">
    <location>
        <begin position="37"/>
        <end position="74"/>
    </location>
</feature>
<comment type="caution">
    <text evidence="4">The sequence shown here is derived from an EMBL/GenBank/DDBJ whole genome shotgun (WGS) entry which is preliminary data.</text>
</comment>
<dbReference type="GO" id="GO:0016491">
    <property type="term" value="F:oxidoreductase activity"/>
    <property type="evidence" value="ECO:0007669"/>
    <property type="project" value="TreeGrafter"/>
</dbReference>
<evidence type="ECO:0000259" key="3">
    <source>
        <dbReference type="Pfam" id="PF13609"/>
    </source>
</evidence>
<evidence type="ECO:0000313" key="5">
    <source>
        <dbReference type="Proteomes" id="UP000649617"/>
    </source>
</evidence>
<dbReference type="NCBIfam" id="TIGR01905">
    <property type="entry name" value="paired_CXXCH_1"/>
    <property type="match status" value="1"/>
</dbReference>
<reference evidence="4" key="1">
    <citation type="submission" date="2021-02" db="EMBL/GenBank/DDBJ databases">
        <authorList>
            <person name="Dougan E. K."/>
            <person name="Rhodes N."/>
            <person name="Thang M."/>
            <person name="Chan C."/>
        </authorList>
    </citation>
    <scope>NUCLEOTIDE SEQUENCE</scope>
</reference>
<dbReference type="Gene3D" id="3.90.10.10">
    <property type="entry name" value="Cytochrome C3"/>
    <property type="match status" value="1"/>
</dbReference>
<feature type="domain" description="Doubled CXXCH motif" evidence="2">
    <location>
        <begin position="131"/>
        <end position="170"/>
    </location>
</feature>
<evidence type="ECO:0000259" key="2">
    <source>
        <dbReference type="Pfam" id="PF09699"/>
    </source>
</evidence>
<dbReference type="CDD" id="cd08168">
    <property type="entry name" value="Cytochrom_C3"/>
    <property type="match status" value="1"/>
</dbReference>
<dbReference type="InterPro" id="IPR033900">
    <property type="entry name" value="Gram_neg_porin_domain"/>
</dbReference>
<keyword evidence="5" id="KW-1185">Reference proteome</keyword>
<dbReference type="InterPro" id="IPR036280">
    <property type="entry name" value="Multihaem_cyt_sf"/>
</dbReference>
<dbReference type="Proteomes" id="UP000649617">
    <property type="component" value="Unassembled WGS sequence"/>
</dbReference>
<dbReference type="Gene3D" id="2.40.160.10">
    <property type="entry name" value="Porin"/>
    <property type="match status" value="1"/>
</dbReference>
<dbReference type="SUPFAM" id="SSF48695">
    <property type="entry name" value="Multiheme cytochromes"/>
    <property type="match status" value="1"/>
</dbReference>
<dbReference type="PANTHER" id="PTHR35038:SF6">
    <property type="entry name" value="SURFACE LOCALIZED DECAHEME CYTOCHROME C LIPOPROTEIN"/>
    <property type="match status" value="1"/>
</dbReference>
<feature type="domain" description="Porin" evidence="3">
    <location>
        <begin position="632"/>
        <end position="790"/>
    </location>
</feature>
<dbReference type="SUPFAM" id="SSF56935">
    <property type="entry name" value="Porins"/>
    <property type="match status" value="1"/>
</dbReference>
<name>A0A812ILF9_SYMPI</name>
<dbReference type="Pfam" id="PF13609">
    <property type="entry name" value="Porin_4"/>
    <property type="match status" value="1"/>
</dbReference>
<dbReference type="EMBL" id="CAJNIZ010000001">
    <property type="protein sequence ID" value="CAE7149129.1"/>
    <property type="molecule type" value="Genomic_DNA"/>
</dbReference>
<sequence>MHSFDDEPPGEVNAVCSSCHQDKHPTSADSHGRAGLDCTGCHSIHGELPVAKLPDNFRDVDSASAVCYQCHQDTFTQFNFNEGHRLAQGAVSCVSCHDPHQPDKGMQLGGFQQAQCRTCHADKDGPFVFEHAASRVEGCSACHTPHGSPNRHMLTHQDTGALCYTCHAAAPQFHLGFGPGPARFDERWPVLNYATGKKIWARSLLAGFAVLSTSVFAEENFTGHVEIGLREVDVQGDKNKYDQYINLSDGARLAGFSARYAPRQSEGNTPDLLDLRIVGLGGEPYESIDVTARKYSTYRFRYSRRKSEYFYEDLLVRPEDASVEGSTGGDFHQFDFERTRDTLSLGLDLTSQAKLTFDFDRYEKSGDSTTTIDVEREEFELDQPINEELRSSTLGFQYDWERVTLTLREQWQRHENDYSAFLPGFSAGSDPTEPTELNNFFLNQPYSSDVREHAVGLQIRPTDKLQTRLDFRQIDLDLDLDAAERAQGLDFLGNPLDRDLQGVGEVERSTQLVDAEAIYALTERWQVGASIRYYELDQDGSVVFGGEPADSHWQLDHLGYELSAQAALTDDLHIAFGWQTESRDAEFVETQIDGVFARSEDTDQTGFFVQANYQPDAHLKISLTVEDNRIDDPFTLASATDALRYRLRGRYRFDNGLSLTMSHRRTDYENTNTDWQSTTEQTDIRFELALERLTLVAGYASVDLENEIDQLVTGGFRQDLFAIKYEADADFWDASADFQVNEKLSLSGAFRTYENDGSFHVERDDVRLAAHYTLPQDYVVGLSYRRIDFSEGDLEEFDADIWEITLRLDW</sequence>
<accession>A0A812ILF9</accession>
<protein>
    <submittedName>
        <fullName evidence="4">MtrA protein</fullName>
    </submittedName>
</protein>
<dbReference type="InterPro" id="IPR010177">
    <property type="entry name" value="Paired_CXXCH_1"/>
</dbReference>
<dbReference type="GO" id="GO:0016020">
    <property type="term" value="C:membrane"/>
    <property type="evidence" value="ECO:0007669"/>
    <property type="project" value="InterPro"/>
</dbReference>
<proteinExistence type="predicted"/>
<organism evidence="4 5">
    <name type="scientific">Symbiodinium pilosum</name>
    <name type="common">Dinoflagellate</name>
    <dbReference type="NCBI Taxonomy" id="2952"/>
    <lineage>
        <taxon>Eukaryota</taxon>
        <taxon>Sar</taxon>
        <taxon>Alveolata</taxon>
        <taxon>Dinophyceae</taxon>
        <taxon>Suessiales</taxon>
        <taxon>Symbiodiniaceae</taxon>
        <taxon>Symbiodinium</taxon>
    </lineage>
</organism>
<dbReference type="InterPro" id="IPR023614">
    <property type="entry name" value="Porin_dom_sf"/>
</dbReference>
<feature type="domain" description="Doubled CXXCH motif" evidence="2">
    <location>
        <begin position="90"/>
        <end position="124"/>
    </location>
</feature>
<gene>
    <name evidence="4" type="primary">mtrA</name>
    <name evidence="4" type="ORF">SPIL2461_LOCUS87</name>
</gene>